<dbReference type="Proteomes" id="UP000265618">
    <property type="component" value="Unassembled WGS sequence"/>
</dbReference>
<keyword evidence="6 7" id="KW-0012">Acyltransferase</keyword>
<dbReference type="Pfam" id="PF01529">
    <property type="entry name" value="DHHC"/>
    <property type="match status" value="1"/>
</dbReference>
<organism evidence="10 11">
    <name type="scientific">Kipferlia bialata</name>
    <dbReference type="NCBI Taxonomy" id="797122"/>
    <lineage>
        <taxon>Eukaryota</taxon>
        <taxon>Metamonada</taxon>
        <taxon>Carpediemonas-like organisms</taxon>
        <taxon>Kipferlia</taxon>
    </lineage>
</organism>
<keyword evidence="3 7" id="KW-0812">Transmembrane</keyword>
<evidence type="ECO:0000256" key="3">
    <source>
        <dbReference type="ARBA" id="ARBA00022692"/>
    </source>
</evidence>
<dbReference type="GO" id="GO:0019706">
    <property type="term" value="F:protein-cysteine S-palmitoyltransferase activity"/>
    <property type="evidence" value="ECO:0007669"/>
    <property type="project" value="UniProtKB-EC"/>
</dbReference>
<dbReference type="GO" id="GO:0016020">
    <property type="term" value="C:membrane"/>
    <property type="evidence" value="ECO:0007669"/>
    <property type="project" value="UniProtKB-SubCell"/>
</dbReference>
<dbReference type="InterPro" id="IPR039859">
    <property type="entry name" value="PFA4/ZDH16/20/ERF2-like"/>
</dbReference>
<keyword evidence="5 7" id="KW-0472">Membrane</keyword>
<evidence type="ECO:0000313" key="11">
    <source>
        <dbReference type="Proteomes" id="UP000265618"/>
    </source>
</evidence>
<protein>
    <recommendedName>
        <fullName evidence="7">Palmitoyltransferase</fullName>
        <ecNumber evidence="7">2.3.1.225</ecNumber>
    </recommendedName>
</protein>
<dbReference type="EMBL" id="BDIP01000992">
    <property type="protein sequence ID" value="GIQ83292.1"/>
    <property type="molecule type" value="Genomic_DNA"/>
</dbReference>
<comment type="domain">
    <text evidence="7">The DHHC domain is required for palmitoyltransferase activity.</text>
</comment>
<comment type="caution">
    <text evidence="10">The sequence shown here is derived from an EMBL/GenBank/DDBJ whole genome shotgun (WGS) entry which is preliminary data.</text>
</comment>
<evidence type="ECO:0000256" key="7">
    <source>
        <dbReference type="RuleBase" id="RU079119"/>
    </source>
</evidence>
<dbReference type="InterPro" id="IPR001594">
    <property type="entry name" value="Palmitoyltrfase_DHHC"/>
</dbReference>
<feature type="non-terminal residue" evidence="10">
    <location>
        <position position="1"/>
    </location>
</feature>
<proteinExistence type="inferred from homology"/>
<feature type="transmembrane region" description="Helical" evidence="7">
    <location>
        <begin position="51"/>
        <end position="75"/>
    </location>
</feature>
<comment type="catalytic activity">
    <reaction evidence="7">
        <text>L-cysteinyl-[protein] + hexadecanoyl-CoA = S-hexadecanoyl-L-cysteinyl-[protein] + CoA</text>
        <dbReference type="Rhea" id="RHEA:36683"/>
        <dbReference type="Rhea" id="RHEA-COMP:10131"/>
        <dbReference type="Rhea" id="RHEA-COMP:11032"/>
        <dbReference type="ChEBI" id="CHEBI:29950"/>
        <dbReference type="ChEBI" id="CHEBI:57287"/>
        <dbReference type="ChEBI" id="CHEBI:57379"/>
        <dbReference type="ChEBI" id="CHEBI:74151"/>
        <dbReference type="EC" id="2.3.1.225"/>
    </reaction>
</comment>
<keyword evidence="2 7" id="KW-0808">Transferase</keyword>
<dbReference type="PANTHER" id="PTHR12246">
    <property type="entry name" value="PALMITOYLTRANSFERASE ZDHHC16"/>
    <property type="match status" value="1"/>
</dbReference>
<comment type="subcellular location">
    <subcellularLocation>
        <location evidence="1">Membrane</location>
        <topology evidence="1">Multi-pass membrane protein</topology>
    </subcellularLocation>
</comment>
<feature type="domain" description="Palmitoyltransferase DHHC" evidence="9">
    <location>
        <begin position="6"/>
        <end position="126"/>
    </location>
</feature>
<keyword evidence="11" id="KW-1185">Reference proteome</keyword>
<dbReference type="PROSITE" id="PS50216">
    <property type="entry name" value="DHHC"/>
    <property type="match status" value="1"/>
</dbReference>
<reference evidence="10 11" key="1">
    <citation type="journal article" date="2018" name="PLoS ONE">
        <title>The draft genome of Kipferlia bialata reveals reductive genome evolution in fornicate parasites.</title>
        <authorList>
            <person name="Tanifuji G."/>
            <person name="Takabayashi S."/>
            <person name="Kume K."/>
            <person name="Takagi M."/>
            <person name="Nakayama T."/>
            <person name="Kamikawa R."/>
            <person name="Inagaki Y."/>
            <person name="Hashimoto T."/>
        </authorList>
    </citation>
    <scope>NUCLEOTIDE SEQUENCE [LARGE SCALE GENOMIC DNA]</scope>
    <source>
        <strain evidence="10">NY0173</strain>
    </source>
</reference>
<sequence length="289" mass="32125">MDLSNMEICRKCDAVRPERAHHCSLCNKCYLRMDHHCPWVANCVGVNNYGYFWLFLLWACIGTVTMGCGMIPYLYKMFTTKGYVPPVSVLVSIPISIGLSLGTAFLLFVHTYLLVTNQTTIEFYQNRSDLNEAKKRGQTWTNPYDLGRKANFEEIMGPVHPLFAVFVPVPIRPLCDGFSYRRKTQPLTVPMGCDIFLEGTDVGGRGGESKRSPRVGGGESVSAIGRTDAVTQEMDMDMPSLPGTHSARGPYDYPSAGLADMSLPVVSGIPHIPQPERESYGARRARKDD</sequence>
<evidence type="ECO:0000256" key="2">
    <source>
        <dbReference type="ARBA" id="ARBA00022679"/>
    </source>
</evidence>
<accession>A0A9K3GHX0</accession>
<comment type="similarity">
    <text evidence="7">Belongs to the DHHC palmitoyltransferase family.</text>
</comment>
<gene>
    <name evidence="10" type="ORF">KIPB_004593</name>
</gene>
<dbReference type="OrthoDB" id="331948at2759"/>
<name>A0A9K3GHX0_9EUKA</name>
<feature type="transmembrane region" description="Helical" evidence="7">
    <location>
        <begin position="87"/>
        <end position="115"/>
    </location>
</feature>
<evidence type="ECO:0000256" key="1">
    <source>
        <dbReference type="ARBA" id="ARBA00004141"/>
    </source>
</evidence>
<keyword evidence="4 7" id="KW-1133">Transmembrane helix</keyword>
<evidence type="ECO:0000256" key="5">
    <source>
        <dbReference type="ARBA" id="ARBA00023136"/>
    </source>
</evidence>
<evidence type="ECO:0000259" key="9">
    <source>
        <dbReference type="Pfam" id="PF01529"/>
    </source>
</evidence>
<evidence type="ECO:0000256" key="8">
    <source>
        <dbReference type="SAM" id="MobiDB-lite"/>
    </source>
</evidence>
<feature type="compositionally biased region" description="Basic and acidic residues" evidence="8">
    <location>
        <begin position="274"/>
        <end position="289"/>
    </location>
</feature>
<evidence type="ECO:0000256" key="4">
    <source>
        <dbReference type="ARBA" id="ARBA00022989"/>
    </source>
</evidence>
<feature type="region of interest" description="Disordered" evidence="8">
    <location>
        <begin position="266"/>
        <end position="289"/>
    </location>
</feature>
<dbReference type="EC" id="2.3.1.225" evidence="7"/>
<dbReference type="AlphaFoldDB" id="A0A9K3GHX0"/>
<evidence type="ECO:0000256" key="6">
    <source>
        <dbReference type="ARBA" id="ARBA00023315"/>
    </source>
</evidence>
<evidence type="ECO:0000313" key="10">
    <source>
        <dbReference type="EMBL" id="GIQ83292.1"/>
    </source>
</evidence>